<feature type="transmembrane region" description="Helical" evidence="7">
    <location>
        <begin position="223"/>
        <end position="245"/>
    </location>
</feature>
<dbReference type="SMART" id="SM00382">
    <property type="entry name" value="AAA"/>
    <property type="match status" value="1"/>
</dbReference>
<evidence type="ECO:0000256" key="4">
    <source>
        <dbReference type="ARBA" id="ARBA00022840"/>
    </source>
</evidence>
<dbReference type="PROSITE" id="PS50893">
    <property type="entry name" value="ABC_TRANSPORTER_2"/>
    <property type="match status" value="1"/>
</dbReference>
<feature type="transmembrane region" description="Helical" evidence="7">
    <location>
        <begin position="195"/>
        <end position="217"/>
    </location>
</feature>
<name>A0A6G8KWG8_9MICO</name>
<comment type="subcellular location">
    <subcellularLocation>
        <location evidence="1">Cell membrane</location>
        <topology evidence="1">Multi-pass membrane protein</topology>
    </subcellularLocation>
</comment>
<keyword evidence="5 7" id="KW-1133">Transmembrane helix</keyword>
<dbReference type="Pfam" id="PF00005">
    <property type="entry name" value="ABC_tran"/>
    <property type="match status" value="1"/>
</dbReference>
<dbReference type="PANTHER" id="PTHR24221:SF590">
    <property type="entry name" value="COMPONENT LINKED WITH THE ASSEMBLY OF CYTOCHROME' TRANSPORT TRANSMEMBRANE ATP-BINDING PROTEIN ABC TRANSPORTER CYDD-RELATED"/>
    <property type="match status" value="1"/>
</dbReference>
<accession>A0A6G8KWG8</accession>
<evidence type="ECO:0000313" key="10">
    <source>
        <dbReference type="EMBL" id="QIN29157.1"/>
    </source>
</evidence>
<evidence type="ECO:0000256" key="3">
    <source>
        <dbReference type="ARBA" id="ARBA00022741"/>
    </source>
</evidence>
<dbReference type="Gene3D" id="1.20.1560.10">
    <property type="entry name" value="ABC transporter type 1, transmembrane domain"/>
    <property type="match status" value="1"/>
</dbReference>
<dbReference type="InterPro" id="IPR039421">
    <property type="entry name" value="Type_1_exporter"/>
</dbReference>
<keyword evidence="2 7" id="KW-0812">Transmembrane</keyword>
<dbReference type="PANTHER" id="PTHR24221">
    <property type="entry name" value="ATP-BINDING CASSETTE SUB-FAMILY B"/>
    <property type="match status" value="1"/>
</dbReference>
<keyword evidence="4 10" id="KW-0067">ATP-binding</keyword>
<feature type="transmembrane region" description="Helical" evidence="7">
    <location>
        <begin position="306"/>
        <end position="328"/>
    </location>
</feature>
<sequence>MLMWPSLGTPTDVAITSPCDQERCPASRPGGAVSVPLRMMVCDTDPVPCQEAVVAAHPHGHPGASSAPEAPLHERLRQAVPGWVLAVSTAAAWAQAAATAFLFFSLGSALDVLSFGERLLPTEILTLILIAAAAAIWAAAGAGFSAWAASDAEKQLRAAALGSLYRLGAVDVQSRAGSLLSLLTDGVQRTANYRAAFIGPMIGALTTPLLVLAIMAVTVSGRVAGFLALLLLIVPVVIAGFRWAVRPIGRSYRMTQGRLTAAFLEAIQALDTLVYARAAGRTAADLARRGEEHRSSIMRMLAGNQLLIFVVDAAFSLTVVVAATALSLQGLAAGTLSLGGALTILLMTTLVIGPVDIIGRFFYIGISGRAAQRSLSEHLHAGTAPEVAAGADAERRGDVETAGAALSLREVTAGWPGGPPVFTGLSLDIAPGEHVALIGPSGAGKSTVAALLQAHLLPRSGVVTVGGLDTQDVQSAAVRDQLAVVEQQTFLFLGTIEDNLRIAAPEADDDQLWEALETAGLAADVRNMPAGLATPVGEHGRLLSGGQAQRLAIARAALRDAPILILDEPTSQVDLAGEAAILEALRRLAAGRTVLTIAHRPLAVLSADRVIDLRQLMTEVPS</sequence>
<dbReference type="GO" id="GO:0016887">
    <property type="term" value="F:ATP hydrolysis activity"/>
    <property type="evidence" value="ECO:0007669"/>
    <property type="project" value="InterPro"/>
</dbReference>
<dbReference type="SUPFAM" id="SSF52540">
    <property type="entry name" value="P-loop containing nucleoside triphosphate hydrolases"/>
    <property type="match status" value="1"/>
</dbReference>
<dbReference type="KEGG" id="blut:EW640_07635"/>
<dbReference type="InterPro" id="IPR027417">
    <property type="entry name" value="P-loop_NTPase"/>
</dbReference>
<keyword evidence="3" id="KW-0547">Nucleotide-binding</keyword>
<dbReference type="EMBL" id="CP035810">
    <property type="protein sequence ID" value="QIN29157.1"/>
    <property type="molecule type" value="Genomic_DNA"/>
</dbReference>
<gene>
    <name evidence="10" type="ORF">EW640_07635</name>
</gene>
<reference evidence="10 11" key="1">
    <citation type="submission" date="2019-02" db="EMBL/GenBank/DDBJ databases">
        <title>Complete Genome Sequence and Methylome Analysis of Brevibacterium luteolum NEB1784.</title>
        <authorList>
            <person name="Fomenkov A."/>
            <person name="Roberts R.J."/>
        </authorList>
    </citation>
    <scope>NUCLEOTIDE SEQUENCE [LARGE SCALE GENOMIC DNA]</scope>
    <source>
        <strain evidence="10 11">NEB1784</strain>
    </source>
</reference>
<dbReference type="GO" id="GO:0140359">
    <property type="term" value="F:ABC-type transporter activity"/>
    <property type="evidence" value="ECO:0007669"/>
    <property type="project" value="InterPro"/>
</dbReference>
<evidence type="ECO:0000256" key="5">
    <source>
        <dbReference type="ARBA" id="ARBA00022989"/>
    </source>
</evidence>
<feature type="domain" description="ABC transmembrane type-1" evidence="9">
    <location>
        <begin position="86"/>
        <end position="367"/>
    </location>
</feature>
<organism evidence="10 11">
    <name type="scientific">Brevibacterium luteolum</name>
    <dbReference type="NCBI Taxonomy" id="199591"/>
    <lineage>
        <taxon>Bacteria</taxon>
        <taxon>Bacillati</taxon>
        <taxon>Actinomycetota</taxon>
        <taxon>Actinomycetes</taxon>
        <taxon>Micrococcales</taxon>
        <taxon>Brevibacteriaceae</taxon>
        <taxon>Brevibacterium</taxon>
    </lineage>
</organism>
<evidence type="ECO:0000313" key="11">
    <source>
        <dbReference type="Proteomes" id="UP000501518"/>
    </source>
</evidence>
<dbReference type="GO" id="GO:0005524">
    <property type="term" value="F:ATP binding"/>
    <property type="evidence" value="ECO:0007669"/>
    <property type="project" value="UniProtKB-KW"/>
</dbReference>
<proteinExistence type="predicted"/>
<dbReference type="SUPFAM" id="SSF90123">
    <property type="entry name" value="ABC transporter transmembrane region"/>
    <property type="match status" value="1"/>
</dbReference>
<evidence type="ECO:0000256" key="2">
    <source>
        <dbReference type="ARBA" id="ARBA00022692"/>
    </source>
</evidence>
<dbReference type="InterPro" id="IPR003439">
    <property type="entry name" value="ABC_transporter-like_ATP-bd"/>
</dbReference>
<dbReference type="PROSITE" id="PS00211">
    <property type="entry name" value="ABC_TRANSPORTER_1"/>
    <property type="match status" value="1"/>
</dbReference>
<dbReference type="GO" id="GO:0005886">
    <property type="term" value="C:plasma membrane"/>
    <property type="evidence" value="ECO:0007669"/>
    <property type="project" value="UniProtKB-SubCell"/>
</dbReference>
<dbReference type="Proteomes" id="UP000501518">
    <property type="component" value="Chromosome"/>
</dbReference>
<evidence type="ECO:0000256" key="7">
    <source>
        <dbReference type="SAM" id="Phobius"/>
    </source>
</evidence>
<feature type="transmembrane region" description="Helical" evidence="7">
    <location>
        <begin position="124"/>
        <end position="147"/>
    </location>
</feature>
<dbReference type="InterPro" id="IPR017871">
    <property type="entry name" value="ABC_transporter-like_CS"/>
</dbReference>
<evidence type="ECO:0000256" key="6">
    <source>
        <dbReference type="ARBA" id="ARBA00023136"/>
    </source>
</evidence>
<dbReference type="InterPro" id="IPR036640">
    <property type="entry name" value="ABC1_TM_sf"/>
</dbReference>
<dbReference type="Gene3D" id="3.40.50.300">
    <property type="entry name" value="P-loop containing nucleotide triphosphate hydrolases"/>
    <property type="match status" value="1"/>
</dbReference>
<dbReference type="InterPro" id="IPR011527">
    <property type="entry name" value="ABC1_TM_dom"/>
</dbReference>
<dbReference type="Pfam" id="PF00664">
    <property type="entry name" value="ABC_membrane"/>
    <property type="match status" value="1"/>
</dbReference>
<protein>
    <submittedName>
        <fullName evidence="10">ABC transporter ATP-binding protein</fullName>
    </submittedName>
</protein>
<dbReference type="AlphaFoldDB" id="A0A6G8KWG8"/>
<feature type="domain" description="ABC transporter" evidence="8">
    <location>
        <begin position="406"/>
        <end position="620"/>
    </location>
</feature>
<evidence type="ECO:0000256" key="1">
    <source>
        <dbReference type="ARBA" id="ARBA00004651"/>
    </source>
</evidence>
<evidence type="ECO:0000259" key="9">
    <source>
        <dbReference type="PROSITE" id="PS50929"/>
    </source>
</evidence>
<evidence type="ECO:0000259" key="8">
    <source>
        <dbReference type="PROSITE" id="PS50893"/>
    </source>
</evidence>
<feature type="transmembrane region" description="Helical" evidence="7">
    <location>
        <begin position="340"/>
        <end position="363"/>
    </location>
</feature>
<feature type="transmembrane region" description="Helical" evidence="7">
    <location>
        <begin position="83"/>
        <end position="104"/>
    </location>
</feature>
<keyword evidence="6 7" id="KW-0472">Membrane</keyword>
<dbReference type="PROSITE" id="PS50929">
    <property type="entry name" value="ABC_TM1F"/>
    <property type="match status" value="1"/>
</dbReference>
<dbReference type="InterPro" id="IPR003593">
    <property type="entry name" value="AAA+_ATPase"/>
</dbReference>